<feature type="transmembrane region" description="Helical" evidence="6">
    <location>
        <begin position="711"/>
        <end position="733"/>
    </location>
</feature>
<dbReference type="EMBL" id="VUMI01000021">
    <property type="protein sequence ID" value="MSS89334.1"/>
    <property type="molecule type" value="Genomic_DNA"/>
</dbReference>
<dbReference type="PANTHER" id="PTHR46795:SF3">
    <property type="entry name" value="ABC TRANSPORTER PERMEASE"/>
    <property type="match status" value="1"/>
</dbReference>
<keyword evidence="9" id="KW-1185">Reference proteome</keyword>
<keyword evidence="2" id="KW-1003">Cell membrane</keyword>
<dbReference type="PANTHER" id="PTHR46795">
    <property type="entry name" value="ABC TRANSPORTER PERMEASE-RELATED-RELATED"/>
    <property type="match status" value="1"/>
</dbReference>
<keyword evidence="3 6" id="KW-0812">Transmembrane</keyword>
<feature type="transmembrane region" description="Helical" evidence="6">
    <location>
        <begin position="363"/>
        <end position="386"/>
    </location>
</feature>
<reference evidence="8 9" key="1">
    <citation type="submission" date="2019-08" db="EMBL/GenBank/DDBJ databases">
        <title>In-depth cultivation of the pig gut microbiome towards novel bacterial diversity and tailored functional studies.</title>
        <authorList>
            <person name="Wylensek D."/>
            <person name="Hitch T.C.A."/>
            <person name="Clavel T."/>
        </authorList>
    </citation>
    <scope>NUCLEOTIDE SEQUENCE [LARGE SCALE GENOMIC DNA]</scope>
    <source>
        <strain evidence="8 9">WCA-389-WT-23B</strain>
    </source>
</reference>
<dbReference type="InterPro" id="IPR003838">
    <property type="entry name" value="ABC3_permease_C"/>
</dbReference>
<evidence type="ECO:0000256" key="1">
    <source>
        <dbReference type="ARBA" id="ARBA00004651"/>
    </source>
</evidence>
<feature type="domain" description="ABC3 transporter permease C-terminal" evidence="7">
    <location>
        <begin position="62"/>
        <end position="168"/>
    </location>
</feature>
<evidence type="ECO:0000259" key="7">
    <source>
        <dbReference type="Pfam" id="PF02687"/>
    </source>
</evidence>
<dbReference type="GO" id="GO:0005886">
    <property type="term" value="C:plasma membrane"/>
    <property type="evidence" value="ECO:0007669"/>
    <property type="project" value="UniProtKB-SubCell"/>
</dbReference>
<comment type="subcellular location">
    <subcellularLocation>
        <location evidence="1">Cell membrane</location>
        <topology evidence="1">Multi-pass membrane protein</topology>
    </subcellularLocation>
</comment>
<evidence type="ECO:0000256" key="4">
    <source>
        <dbReference type="ARBA" id="ARBA00022989"/>
    </source>
</evidence>
<name>A0A6N7WI05_9FIRM</name>
<sequence>MYAKLVFKNAKRSVKDYLIYIVTMTLCVTLFYAFLSITSSYYHPNIGAEYNISLLAGGMKLAICGISLLLLFLIHYVNRFMLRKKQKEFAVEATLGMEQRTIGMLFFSETFFLLIFSVAVGILLGMIVSQVITAMLLVSFGKPYTFSWSFFPDTVLLTIGFFTFCQILIGIGNVRILNKSRIIELMTANRQNEKPLHKSRWMPMICLFYGVLLLWMLEVGIVKYHFYFDSRHPLPVKLMYWGNILFPALTLLWGITGAFRHKKIGFSRYLCGLLAGAVLTAIPTFSIAKLENTYFLGFDAPTLNQYLMFGVADILFIIAAVIYLSNAALLYWKESKVSHKYHNTNLFLFGQLSSKLATNTKTMTVICVTLTFSICLFVIAPILTGWSLGYLDSRAVYDIQISSRYNDVYDLENLPDTNYWEITDFIEENKISIKNDLTFSEYLPKRDSFHQRVKYDFPPLAISLSDYNAVREMLGYEPIILKSDEFATHWHRATEDKDIEKFIAAHTVLETDAGTLKLSENAVFQEPVGESIYNLYTDVVYIVPDQAAQALLPVQTNRFVMTQSPLPFKAAEALEQLLVRSYPEDPGKDNLPSYSTTIHTTEVNRTIALNFILKASLIYSAIVLVVMCLTVLALQQLLDAEKYHYRFSVLRKMGVEEKELHTLALKQLGVWFGLPITSAIVVAMVVLGYFLQSASVEISTYIGIGALMRQIGIIVGIFALLLSCYFLSTWLLFQRSIRSSSDSVR</sequence>
<evidence type="ECO:0000256" key="2">
    <source>
        <dbReference type="ARBA" id="ARBA00022475"/>
    </source>
</evidence>
<proteinExistence type="predicted"/>
<accession>A0A6N7WI05</accession>
<feature type="transmembrane region" description="Helical" evidence="6">
    <location>
        <begin position="54"/>
        <end position="77"/>
    </location>
</feature>
<feature type="transmembrane region" description="Helical" evidence="6">
    <location>
        <begin position="204"/>
        <end position="226"/>
    </location>
</feature>
<evidence type="ECO:0000256" key="6">
    <source>
        <dbReference type="SAM" id="Phobius"/>
    </source>
</evidence>
<dbReference type="Pfam" id="PF02687">
    <property type="entry name" value="FtsX"/>
    <property type="match status" value="1"/>
</dbReference>
<feature type="transmembrane region" description="Helical" evidence="6">
    <location>
        <begin position="668"/>
        <end position="691"/>
    </location>
</feature>
<evidence type="ECO:0000256" key="5">
    <source>
        <dbReference type="ARBA" id="ARBA00023136"/>
    </source>
</evidence>
<gene>
    <name evidence="8" type="ORF">FYJ45_13800</name>
</gene>
<keyword evidence="5 6" id="KW-0472">Membrane</keyword>
<feature type="transmembrane region" description="Helical" evidence="6">
    <location>
        <begin position="111"/>
        <end position="138"/>
    </location>
</feature>
<dbReference type="Proteomes" id="UP000436047">
    <property type="component" value="Unassembled WGS sequence"/>
</dbReference>
<comment type="caution">
    <text evidence="8">The sequence shown here is derived from an EMBL/GenBank/DDBJ whole genome shotgun (WGS) entry which is preliminary data.</text>
</comment>
<keyword evidence="4 6" id="KW-1133">Transmembrane helix</keyword>
<feature type="transmembrane region" description="Helical" evidence="6">
    <location>
        <begin position="617"/>
        <end position="638"/>
    </location>
</feature>
<feature type="transmembrane region" description="Helical" evidence="6">
    <location>
        <begin position="306"/>
        <end position="332"/>
    </location>
</feature>
<organism evidence="8 9">
    <name type="scientific">Eisenbergiella porci</name>
    <dbReference type="NCBI Taxonomy" id="2652274"/>
    <lineage>
        <taxon>Bacteria</taxon>
        <taxon>Bacillati</taxon>
        <taxon>Bacillota</taxon>
        <taxon>Clostridia</taxon>
        <taxon>Lachnospirales</taxon>
        <taxon>Lachnospiraceae</taxon>
        <taxon>Eisenbergiella</taxon>
    </lineage>
</organism>
<feature type="transmembrane region" description="Helical" evidence="6">
    <location>
        <begin position="238"/>
        <end position="259"/>
    </location>
</feature>
<protein>
    <submittedName>
        <fullName evidence="8">ABC transporter permease</fullName>
    </submittedName>
</protein>
<dbReference type="InterPro" id="IPR052536">
    <property type="entry name" value="ABC-4_Integral_Memb_Prot"/>
</dbReference>
<evidence type="ECO:0000313" key="9">
    <source>
        <dbReference type="Proteomes" id="UP000436047"/>
    </source>
</evidence>
<feature type="transmembrane region" description="Helical" evidence="6">
    <location>
        <begin position="150"/>
        <end position="171"/>
    </location>
</feature>
<feature type="transmembrane region" description="Helical" evidence="6">
    <location>
        <begin position="266"/>
        <end position="286"/>
    </location>
</feature>
<evidence type="ECO:0000256" key="3">
    <source>
        <dbReference type="ARBA" id="ARBA00022692"/>
    </source>
</evidence>
<dbReference type="AlphaFoldDB" id="A0A6N7WI05"/>
<feature type="transmembrane region" description="Helical" evidence="6">
    <location>
        <begin position="17"/>
        <end position="42"/>
    </location>
</feature>
<evidence type="ECO:0000313" key="8">
    <source>
        <dbReference type="EMBL" id="MSS89334.1"/>
    </source>
</evidence>